<name>A0A8S2U119_9BILA</name>
<evidence type="ECO:0000256" key="1">
    <source>
        <dbReference type="SAM" id="MobiDB-lite"/>
    </source>
</evidence>
<feature type="non-terminal residue" evidence="2">
    <location>
        <position position="91"/>
    </location>
</feature>
<feature type="compositionally biased region" description="Acidic residues" evidence="1">
    <location>
        <begin position="46"/>
        <end position="65"/>
    </location>
</feature>
<proteinExistence type="predicted"/>
<organism evidence="2 3">
    <name type="scientific">Rotaria magnacalcarata</name>
    <dbReference type="NCBI Taxonomy" id="392030"/>
    <lineage>
        <taxon>Eukaryota</taxon>
        <taxon>Metazoa</taxon>
        <taxon>Spiralia</taxon>
        <taxon>Gnathifera</taxon>
        <taxon>Rotifera</taxon>
        <taxon>Eurotatoria</taxon>
        <taxon>Bdelloidea</taxon>
        <taxon>Philodinida</taxon>
        <taxon>Philodinidae</taxon>
        <taxon>Rotaria</taxon>
    </lineage>
</organism>
<dbReference type="AlphaFoldDB" id="A0A8S2U119"/>
<sequence>MEEVFTAKTRYICQTEIRDKKIQSVKCKTIEMDADDTRKSTQKNQDDDDDSAEEDFNANFDDNDDDEISSKLISIKQELKLQSSESVSVDE</sequence>
<protein>
    <submittedName>
        <fullName evidence="2">Uncharacterized protein</fullName>
    </submittedName>
</protein>
<dbReference type="Proteomes" id="UP000676336">
    <property type="component" value="Unassembled WGS sequence"/>
</dbReference>
<evidence type="ECO:0000313" key="2">
    <source>
        <dbReference type="EMBL" id="CAF4315239.1"/>
    </source>
</evidence>
<reference evidence="2" key="1">
    <citation type="submission" date="2021-02" db="EMBL/GenBank/DDBJ databases">
        <authorList>
            <person name="Nowell W R."/>
        </authorList>
    </citation>
    <scope>NUCLEOTIDE SEQUENCE</scope>
</reference>
<dbReference type="EMBL" id="CAJOBI010039058">
    <property type="protein sequence ID" value="CAF4315239.1"/>
    <property type="molecule type" value="Genomic_DNA"/>
</dbReference>
<accession>A0A8S2U119</accession>
<gene>
    <name evidence="2" type="ORF">SMN809_LOCUS26715</name>
</gene>
<feature type="region of interest" description="Disordered" evidence="1">
    <location>
        <begin position="33"/>
        <end position="65"/>
    </location>
</feature>
<evidence type="ECO:0000313" key="3">
    <source>
        <dbReference type="Proteomes" id="UP000676336"/>
    </source>
</evidence>
<comment type="caution">
    <text evidence="2">The sequence shown here is derived from an EMBL/GenBank/DDBJ whole genome shotgun (WGS) entry which is preliminary data.</text>
</comment>